<dbReference type="Gene3D" id="3.30.70.1230">
    <property type="entry name" value="Nucleotide cyclase"/>
    <property type="match status" value="1"/>
</dbReference>
<evidence type="ECO:0000256" key="1">
    <source>
        <dbReference type="ARBA" id="ARBA00022741"/>
    </source>
</evidence>
<organism evidence="4 5">
    <name type="scientific">Actinoallomurus spadix</name>
    <dbReference type="NCBI Taxonomy" id="79912"/>
    <lineage>
        <taxon>Bacteria</taxon>
        <taxon>Bacillati</taxon>
        <taxon>Actinomycetota</taxon>
        <taxon>Actinomycetes</taxon>
        <taxon>Streptosporangiales</taxon>
        <taxon>Thermomonosporaceae</taxon>
        <taxon>Actinoallomurus</taxon>
    </lineage>
</organism>
<keyword evidence="5" id="KW-1185">Reference proteome</keyword>
<dbReference type="SUPFAM" id="SSF52540">
    <property type="entry name" value="P-loop containing nucleoside triphosphate hydrolases"/>
    <property type="match status" value="1"/>
</dbReference>
<keyword evidence="2" id="KW-0067">ATP-binding</keyword>
<keyword evidence="1" id="KW-0547">Nucleotide-binding</keyword>
<proteinExistence type="predicted"/>
<dbReference type="PROSITE" id="PS50125">
    <property type="entry name" value="GUANYLATE_CYCLASE_2"/>
    <property type="match status" value="1"/>
</dbReference>
<protein>
    <submittedName>
        <fullName evidence="4">AAA family ATPase</fullName>
    </submittedName>
</protein>
<dbReference type="PANTHER" id="PTHR16305">
    <property type="entry name" value="TESTICULAR SOLUBLE ADENYLYL CYCLASE"/>
    <property type="match status" value="1"/>
</dbReference>
<accession>A0ABN0W7M6</accession>
<dbReference type="Gene3D" id="3.40.50.300">
    <property type="entry name" value="P-loop containing nucleotide triphosphate hydrolases"/>
    <property type="match status" value="1"/>
</dbReference>
<dbReference type="SMART" id="SM00044">
    <property type="entry name" value="CYCc"/>
    <property type="match status" value="1"/>
</dbReference>
<dbReference type="InterPro" id="IPR001054">
    <property type="entry name" value="A/G_cyclase"/>
</dbReference>
<dbReference type="SUPFAM" id="SSF55073">
    <property type="entry name" value="Nucleotide cyclase"/>
    <property type="match status" value="1"/>
</dbReference>
<evidence type="ECO:0000256" key="2">
    <source>
        <dbReference type="ARBA" id="ARBA00022840"/>
    </source>
</evidence>
<evidence type="ECO:0000259" key="3">
    <source>
        <dbReference type="PROSITE" id="PS50125"/>
    </source>
</evidence>
<dbReference type="CDD" id="cd07302">
    <property type="entry name" value="CHD"/>
    <property type="match status" value="1"/>
</dbReference>
<evidence type="ECO:0000313" key="5">
    <source>
        <dbReference type="Proteomes" id="UP001501822"/>
    </source>
</evidence>
<dbReference type="Pfam" id="PF13191">
    <property type="entry name" value="AAA_16"/>
    <property type="match status" value="1"/>
</dbReference>
<dbReference type="InterPro" id="IPR029787">
    <property type="entry name" value="Nucleotide_cyclase"/>
</dbReference>
<dbReference type="Proteomes" id="UP001501822">
    <property type="component" value="Unassembled WGS sequence"/>
</dbReference>
<name>A0ABN0W7M6_9ACTN</name>
<dbReference type="Pfam" id="PF00211">
    <property type="entry name" value="Guanylate_cyc"/>
    <property type="match status" value="1"/>
</dbReference>
<sequence length="1037" mass="111050">MSDHTACRACGARLSEGHRFCPFCGAVVEVTEPGPDVRKSVAVLFIDLVDSTVLGERFDPELLHGVLRRYYGVCGDAVTAHGGVIEKFIGDAVMAVFGLPVTHEDDALRAAQAAMSIVEAVPRLAAEWRLPGLRLSVHCGVASGEVAVISGPGVDLRIVGDTVNTAARLQSAAPPGEILINAEAAHLVRGRVGLEELGPLSLKGKAEPARVWQVTPAPPEQALVRAPLIGRSAELASLTACYRQVVAERECRHVLVAGEPGIGKTRLVQEFLARIPPGEAVVLTGSCQPYGRDITFHPLQSMLRDSMPGGLPSVERLLGDDAQARRTLSAVTGGDDPGRLPAGVEEIRWAAVRLFTALAEHRPLILVWEELQWAQPMLAALIENLTGELAGLPILVVRVTRDEPPPSTGRTIRLRPLGPADTSTLVGALSSGLAEVTAQQERPAMAGIAERSGGNPLFATMLIGALADGDPAMAACGDPVTPADGEPAVPELPPTIAALLRARIDALPADEKRTLQWAAACGRDFDLDQLRALGGEGGAPSGDVARPLAGLTRRGLVHRLPSGRLQCAQQLIRDTCYGMTAKTLRARWHALLSDRAGPPGEAMYHAERSALLYRDVGPDDPRLAVLSDRAVRLLVEEGTTALHRRDTGASRSLFERALRLLTERGRRYADVTIRLSEAILARGDGDGTLRVLDEGVRRADAAHRITVGLQRDIVGFRLGRTGFDAARASLDRYEAELRDRPDDHLNWCLLHQFHGFVELSADRVGRAESAFRDALDRARRLDEPWIADRLSSALCELVQWSPTTVGEGLELCDELCRRFTADRLLLIPILTTRARLLALSGDVAGARATLASAREDASAMHAALPEIAINQSEAVLLSLLGEHTAAGGRFAEAAGMLRGQGHLQPALTLEVYAAREMLRAGREEAAARAISDLDENELVARARVWLRLLRARLACAAGRPGEGFHRARWALDALETDDPCLRGDAWFEYAVISRAAGRADEAAWAVAEAETCYTAKGADLPAGAARRWAAAETGGAA</sequence>
<comment type="caution">
    <text evidence="4">The sequence shown here is derived from an EMBL/GenBank/DDBJ whole genome shotgun (WGS) entry which is preliminary data.</text>
</comment>
<dbReference type="EMBL" id="BAAABM010000010">
    <property type="protein sequence ID" value="GAA0328080.1"/>
    <property type="molecule type" value="Genomic_DNA"/>
</dbReference>
<feature type="domain" description="Guanylate cyclase" evidence="3">
    <location>
        <begin position="42"/>
        <end position="170"/>
    </location>
</feature>
<dbReference type="PANTHER" id="PTHR16305:SF28">
    <property type="entry name" value="GUANYLATE CYCLASE DOMAIN-CONTAINING PROTEIN"/>
    <property type="match status" value="1"/>
</dbReference>
<dbReference type="InterPro" id="IPR027417">
    <property type="entry name" value="P-loop_NTPase"/>
</dbReference>
<gene>
    <name evidence="4" type="ORF">GCM10010151_17540</name>
</gene>
<dbReference type="InterPro" id="IPR041664">
    <property type="entry name" value="AAA_16"/>
</dbReference>
<reference evidence="4 5" key="1">
    <citation type="journal article" date="2019" name="Int. J. Syst. Evol. Microbiol.">
        <title>The Global Catalogue of Microorganisms (GCM) 10K type strain sequencing project: providing services to taxonomists for standard genome sequencing and annotation.</title>
        <authorList>
            <consortium name="The Broad Institute Genomics Platform"/>
            <consortium name="The Broad Institute Genome Sequencing Center for Infectious Disease"/>
            <person name="Wu L."/>
            <person name="Ma J."/>
        </authorList>
    </citation>
    <scope>NUCLEOTIDE SEQUENCE [LARGE SCALE GENOMIC DNA]</scope>
    <source>
        <strain evidence="4 5">JCM 3146</strain>
    </source>
</reference>
<evidence type="ECO:0000313" key="4">
    <source>
        <dbReference type="EMBL" id="GAA0328080.1"/>
    </source>
</evidence>